<dbReference type="RefSeq" id="WP_200842759.1">
    <property type="nucleotide sequence ID" value="NZ_CACSIK010000003.1"/>
</dbReference>
<evidence type="ECO:0000313" key="2">
    <source>
        <dbReference type="EMBL" id="CAA0110411.1"/>
    </source>
</evidence>
<name>A0A5S9Q007_9GAMM</name>
<evidence type="ECO:0000313" key="6">
    <source>
        <dbReference type="Proteomes" id="UP000439591"/>
    </source>
</evidence>
<dbReference type="Proteomes" id="UP000439591">
    <property type="component" value="Unassembled WGS sequence"/>
</dbReference>
<evidence type="ECO:0000313" key="4">
    <source>
        <dbReference type="EMBL" id="CAA0122093.1"/>
    </source>
</evidence>
<proteinExistence type="predicted"/>
<sequence>MAMFELLSSVMASSARGWRGTAAFTGHKTRQPEQMLILYDIEACPYCRLVREVLCELDIDVLIYPCPVGGMRFRPDALDISGVSQFPLLFDPNTGEHVLESADIIDYLYKHYRSANGHSARGLRAKIALAGSMAATAARSVGRIRGMNAAPSIAPEKPLELYSFESSPYSRPVRELLTELELPYRLRNFAKSRWQEMGPPQVRSRWFSDAPITSPNRLRLRELTGRSQVPYLIDPNTDVAMFESAEIMTYLRNSYGGE</sequence>
<reference evidence="5 6" key="1">
    <citation type="submission" date="2019-11" db="EMBL/GenBank/DDBJ databases">
        <authorList>
            <person name="Holert J."/>
        </authorList>
    </citation>
    <scope>NUCLEOTIDE SEQUENCE [LARGE SCALE GENOMIC DNA]</scope>
    <source>
        <strain evidence="3">BC3_2A</strain>
        <strain evidence="2">SB11_1A</strain>
    </source>
</reference>
<evidence type="ECO:0000313" key="3">
    <source>
        <dbReference type="EMBL" id="CAA0118131.1"/>
    </source>
</evidence>
<dbReference type="Gene3D" id="3.40.30.10">
    <property type="entry name" value="Glutaredoxin"/>
    <property type="match status" value="2"/>
</dbReference>
<feature type="domain" description="GST N-terminal" evidence="1">
    <location>
        <begin position="157"/>
        <end position="258"/>
    </location>
</feature>
<dbReference type="PROSITE" id="PS50404">
    <property type="entry name" value="GST_NTER"/>
    <property type="match status" value="1"/>
</dbReference>
<dbReference type="PANTHER" id="PTHR45288">
    <property type="entry name" value="THIOREDOXIN FAMILY PROTEIN"/>
    <property type="match status" value="1"/>
</dbReference>
<dbReference type="PROSITE" id="PS00195">
    <property type="entry name" value="GLUTAREDOXIN_1"/>
    <property type="match status" value="1"/>
</dbReference>
<dbReference type="InterPro" id="IPR040079">
    <property type="entry name" value="Glutathione_S-Trfase"/>
</dbReference>
<dbReference type="Proteomes" id="UP000435877">
    <property type="component" value="Unassembled WGS sequence"/>
</dbReference>
<keyword evidence="5" id="KW-1185">Reference proteome</keyword>
<dbReference type="InterPro" id="IPR004045">
    <property type="entry name" value="Glutathione_S-Trfase_N"/>
</dbReference>
<gene>
    <name evidence="2" type="ORF">IHBHHGIJ_03196</name>
    <name evidence="3" type="ORF">KFEGEMFD_03409</name>
    <name evidence="4" type="ORF">KFEGEMFD_03941</name>
</gene>
<organism evidence="2 5">
    <name type="scientific">Zhongshania aliphaticivorans</name>
    <dbReference type="NCBI Taxonomy" id="1470434"/>
    <lineage>
        <taxon>Bacteria</taxon>
        <taxon>Pseudomonadati</taxon>
        <taxon>Pseudomonadota</taxon>
        <taxon>Gammaproteobacteria</taxon>
        <taxon>Cellvibrionales</taxon>
        <taxon>Spongiibacteraceae</taxon>
        <taxon>Zhongshania</taxon>
    </lineage>
</organism>
<accession>A0A5S9Q007</accession>
<dbReference type="SFLD" id="SFLDG01202">
    <property type="entry name" value="SUF2.2"/>
    <property type="match status" value="1"/>
</dbReference>
<dbReference type="EMBL" id="CACSIK010000003">
    <property type="protein sequence ID" value="CAA0110411.1"/>
    <property type="molecule type" value="Genomic_DNA"/>
</dbReference>
<evidence type="ECO:0000259" key="1">
    <source>
        <dbReference type="PROSITE" id="PS50404"/>
    </source>
</evidence>
<dbReference type="PROSITE" id="PS51354">
    <property type="entry name" value="GLUTAREDOXIN_2"/>
    <property type="match status" value="1"/>
</dbReference>
<dbReference type="SFLD" id="SFLDG01181">
    <property type="entry name" value="SUF2"/>
    <property type="match status" value="1"/>
</dbReference>
<dbReference type="Pfam" id="PF13417">
    <property type="entry name" value="GST_N_3"/>
    <property type="match status" value="2"/>
</dbReference>
<dbReference type="SFLD" id="SFLDS00019">
    <property type="entry name" value="Glutathione_Transferase_(cytos"/>
    <property type="match status" value="1"/>
</dbReference>
<dbReference type="EMBL" id="CACSIM010000006">
    <property type="protein sequence ID" value="CAA0118131.1"/>
    <property type="molecule type" value="Genomic_DNA"/>
</dbReference>
<dbReference type="EMBL" id="CACSIM010000008">
    <property type="protein sequence ID" value="CAA0122093.1"/>
    <property type="molecule type" value="Genomic_DNA"/>
</dbReference>
<dbReference type="SUPFAM" id="SSF52833">
    <property type="entry name" value="Thioredoxin-like"/>
    <property type="match status" value="2"/>
</dbReference>
<dbReference type="PANTHER" id="PTHR45288:SF1">
    <property type="entry name" value="THIOREDOXIN FAMILY PROTEIN"/>
    <property type="match status" value="1"/>
</dbReference>
<dbReference type="InterPro" id="IPR036249">
    <property type="entry name" value="Thioredoxin-like_sf"/>
</dbReference>
<dbReference type="AlphaFoldDB" id="A0A5S9Q007"/>
<protein>
    <recommendedName>
        <fullName evidence="1">GST N-terminal domain-containing protein</fullName>
    </recommendedName>
</protein>
<dbReference type="InterPro" id="IPR011767">
    <property type="entry name" value="GLR_AS"/>
</dbReference>
<evidence type="ECO:0000313" key="5">
    <source>
        <dbReference type="Proteomes" id="UP000435877"/>
    </source>
</evidence>